<gene>
    <name evidence="15" type="ORF">ACFQJ7_07645</name>
</gene>
<accession>A0ABD5X8L1</accession>
<dbReference type="PANTHER" id="PTHR11472:SF34">
    <property type="entry name" value="REGULATOR OF TELOMERE ELONGATION HELICASE 1"/>
    <property type="match status" value="1"/>
</dbReference>
<keyword evidence="9" id="KW-0411">Iron-sulfur</keyword>
<dbReference type="InterPro" id="IPR006554">
    <property type="entry name" value="Helicase-like_DEXD_c2"/>
</dbReference>
<keyword evidence="5 15" id="KW-0378">Hydrolase</keyword>
<name>A0ABD5X8L1_9EURY</name>
<dbReference type="InterPro" id="IPR010614">
    <property type="entry name" value="RAD3-like_helicase_DEAD"/>
</dbReference>
<feature type="region of interest" description="Disordered" evidence="13">
    <location>
        <begin position="274"/>
        <end position="318"/>
    </location>
</feature>
<dbReference type="GO" id="GO:0003677">
    <property type="term" value="F:DNA binding"/>
    <property type="evidence" value="ECO:0007669"/>
    <property type="project" value="UniProtKB-KW"/>
</dbReference>
<dbReference type="PROSITE" id="PS51193">
    <property type="entry name" value="HELICASE_ATP_BIND_2"/>
    <property type="match status" value="1"/>
</dbReference>
<dbReference type="Pfam" id="PF13307">
    <property type="entry name" value="Helicase_C_2"/>
    <property type="match status" value="1"/>
</dbReference>
<keyword evidence="3" id="KW-0547">Nucleotide-binding</keyword>
<dbReference type="GO" id="GO:0005524">
    <property type="term" value="F:ATP binding"/>
    <property type="evidence" value="ECO:0007669"/>
    <property type="project" value="UniProtKB-KW"/>
</dbReference>
<dbReference type="InterPro" id="IPR014001">
    <property type="entry name" value="Helicase_ATP-bd"/>
</dbReference>
<evidence type="ECO:0000313" key="15">
    <source>
        <dbReference type="EMBL" id="MFC7125914.1"/>
    </source>
</evidence>
<keyword evidence="2" id="KW-0479">Metal-binding</keyword>
<protein>
    <submittedName>
        <fullName evidence="15">ATP-dependent DNA helicase</fullName>
        <ecNumber evidence="15">3.6.4.12</ecNumber>
    </submittedName>
</protein>
<keyword evidence="7" id="KW-0067">ATP-binding</keyword>
<dbReference type="SMART" id="SM00487">
    <property type="entry name" value="DEXDc"/>
    <property type="match status" value="1"/>
</dbReference>
<evidence type="ECO:0000256" key="6">
    <source>
        <dbReference type="ARBA" id="ARBA00022806"/>
    </source>
</evidence>
<dbReference type="Gene3D" id="3.40.50.300">
    <property type="entry name" value="P-loop containing nucleotide triphosphate hydrolases"/>
    <property type="match status" value="3"/>
</dbReference>
<evidence type="ECO:0000256" key="7">
    <source>
        <dbReference type="ARBA" id="ARBA00022840"/>
    </source>
</evidence>
<dbReference type="InterPro" id="IPR027417">
    <property type="entry name" value="P-loop_NTPase"/>
</dbReference>
<dbReference type="Gene3D" id="1.10.275.40">
    <property type="match status" value="1"/>
</dbReference>
<keyword evidence="12" id="KW-0413">Isomerase</keyword>
<evidence type="ECO:0000256" key="4">
    <source>
        <dbReference type="ARBA" id="ARBA00022763"/>
    </source>
</evidence>
<dbReference type="InterPro" id="IPR045028">
    <property type="entry name" value="DinG/Rad3-like"/>
</dbReference>
<dbReference type="Proteomes" id="UP001596414">
    <property type="component" value="Unassembled WGS sequence"/>
</dbReference>
<comment type="caution">
    <text evidence="15">The sequence shown here is derived from an EMBL/GenBank/DDBJ whole genome shotgun (WGS) entry which is preliminary data.</text>
</comment>
<organism evidence="15 16">
    <name type="scientific">Halovenus rubra</name>
    <dbReference type="NCBI Taxonomy" id="869890"/>
    <lineage>
        <taxon>Archaea</taxon>
        <taxon>Methanobacteriati</taxon>
        <taxon>Methanobacteriota</taxon>
        <taxon>Stenosarchaea group</taxon>
        <taxon>Halobacteria</taxon>
        <taxon>Halobacteriales</taxon>
        <taxon>Haloarculaceae</taxon>
        <taxon>Halovenus</taxon>
    </lineage>
</organism>
<evidence type="ECO:0000313" key="16">
    <source>
        <dbReference type="Proteomes" id="UP001596414"/>
    </source>
</evidence>
<evidence type="ECO:0000256" key="3">
    <source>
        <dbReference type="ARBA" id="ARBA00022741"/>
    </source>
</evidence>
<dbReference type="PANTHER" id="PTHR11472">
    <property type="entry name" value="DNA REPAIR DEAD HELICASE RAD3/XP-D SUBFAMILY MEMBER"/>
    <property type="match status" value="1"/>
</dbReference>
<dbReference type="Pfam" id="PF06733">
    <property type="entry name" value="DEAD_2"/>
    <property type="match status" value="1"/>
</dbReference>
<dbReference type="InterPro" id="IPR006555">
    <property type="entry name" value="ATP-dep_Helicase_C"/>
</dbReference>
<dbReference type="InterPro" id="IPR014013">
    <property type="entry name" value="Helic_SF1/SF2_ATP-bd_DinG/Rad3"/>
</dbReference>
<evidence type="ECO:0000259" key="14">
    <source>
        <dbReference type="PROSITE" id="PS51193"/>
    </source>
</evidence>
<feature type="domain" description="Helicase ATP-binding" evidence="14">
    <location>
        <begin position="7"/>
        <end position="336"/>
    </location>
</feature>
<evidence type="ECO:0000256" key="12">
    <source>
        <dbReference type="ARBA" id="ARBA00023235"/>
    </source>
</evidence>
<keyword evidence="1" id="KW-0004">4Fe-4S</keyword>
<keyword evidence="6 15" id="KW-0347">Helicase</keyword>
<evidence type="ECO:0000256" key="2">
    <source>
        <dbReference type="ARBA" id="ARBA00022723"/>
    </source>
</evidence>
<keyword evidence="10" id="KW-0238">DNA-binding</keyword>
<dbReference type="EC" id="3.6.4.12" evidence="15"/>
<feature type="region of interest" description="Disordered" evidence="13">
    <location>
        <begin position="136"/>
        <end position="156"/>
    </location>
</feature>
<evidence type="ECO:0000256" key="10">
    <source>
        <dbReference type="ARBA" id="ARBA00023125"/>
    </source>
</evidence>
<dbReference type="GO" id="GO:0051539">
    <property type="term" value="F:4 iron, 4 sulfur cluster binding"/>
    <property type="evidence" value="ECO:0007669"/>
    <property type="project" value="UniProtKB-KW"/>
</dbReference>
<dbReference type="GO" id="GO:0016787">
    <property type="term" value="F:hydrolase activity"/>
    <property type="evidence" value="ECO:0007669"/>
    <property type="project" value="UniProtKB-KW"/>
</dbReference>
<keyword evidence="8" id="KW-0408">Iron</keyword>
<evidence type="ECO:0000256" key="13">
    <source>
        <dbReference type="SAM" id="MobiDB-lite"/>
    </source>
</evidence>
<dbReference type="GO" id="GO:0046872">
    <property type="term" value="F:metal ion binding"/>
    <property type="evidence" value="ECO:0007669"/>
    <property type="project" value="UniProtKB-KW"/>
</dbReference>
<evidence type="ECO:0000256" key="8">
    <source>
        <dbReference type="ARBA" id="ARBA00023004"/>
    </source>
</evidence>
<evidence type="ECO:0000256" key="5">
    <source>
        <dbReference type="ARBA" id="ARBA00022801"/>
    </source>
</evidence>
<dbReference type="SUPFAM" id="SSF52540">
    <property type="entry name" value="P-loop containing nucleoside triphosphate hydrolases"/>
    <property type="match status" value="1"/>
</dbReference>
<dbReference type="SMART" id="SM00491">
    <property type="entry name" value="HELICc2"/>
    <property type="match status" value="1"/>
</dbReference>
<dbReference type="InterPro" id="IPR042493">
    <property type="entry name" value="XPD_DNA_FeS"/>
</dbReference>
<sequence>MPVPDPSYLRYFPYDAPYDHQREAMAQVYDALEDGTDMLFEGATGTGKTLASLTPALEYARETDKTVVITTNVHQQMRQFRREASAIADTEDVRAVVFRGKNSMCHIDVGYEECQALRDTTRELVDTEQEVAELEGKQRDLLERSQQGDSEATEARSALMDELDAAESDLAEFEDRATCDHYYRNLTGDTTDFFAWLYDDVRTPDEIYEFAHERGFCGYELLKEGVEGVDLVVCNYHHLLDPMIREQFFRWLGRDPEDVIAIFDEAHNVEDAARDHARRTVTENTIESALDELDGETHRVSETSSGDGPGDGTDDRRSDSAYNIISTFLRALRETYDDHLNKGSYDTDIPGPEQVDEHWTDLSIANEGRRDDLTLAFLQSYSGPGYEQELEEAVELGRELDSQYNEAYKNGETSVRKECQTLQAATFLKSWLDESDDSGMYPVASVRREQRGESGDIDERINDTQGDIYGRVELYTCIPEQVTQSLFDDLHAGVLMSATLRPFDVTEDVLGLEEPKTMAYGAQFPDDRRRTYAVDGPALFSSNRGDRDVQETVTTVLEDTARMTPGNTLAFFPSYGEAERYHDRITTGTTYLDEPGTAANDLREQFASDDDGLLFTSLWGTLGEGVSYDGDDARTVVVVGVPYPHLDNRMDAVQQAYKTEFGNDDPTNSGDDAGWRYAVEIPTVRKTRQALGRVVRSPDDFGARILLDARYTERAEIEMPEYAVRGTFPTEERKEMIDVDPSKLKFGLLNFYGDMNAYDGEPPRP</sequence>
<evidence type="ECO:0000256" key="9">
    <source>
        <dbReference type="ARBA" id="ARBA00023014"/>
    </source>
</evidence>
<keyword evidence="11" id="KW-0234">DNA repair</keyword>
<keyword evidence="4" id="KW-0227">DNA damage</keyword>
<dbReference type="Gene3D" id="1.10.30.20">
    <property type="entry name" value="Bacterial XPD DNA helicase, FeS cluster domain"/>
    <property type="match status" value="1"/>
</dbReference>
<dbReference type="GO" id="GO:0006281">
    <property type="term" value="P:DNA repair"/>
    <property type="evidence" value="ECO:0007669"/>
    <property type="project" value="UniProtKB-KW"/>
</dbReference>
<dbReference type="SMART" id="SM00488">
    <property type="entry name" value="DEXDc2"/>
    <property type="match status" value="1"/>
</dbReference>
<reference evidence="15 16" key="1">
    <citation type="journal article" date="2014" name="Int. J. Syst. Evol. Microbiol.">
        <title>Complete genome sequence of Corynebacterium casei LMG S-19264T (=DSM 44701T), isolated from a smear-ripened cheese.</title>
        <authorList>
            <consortium name="US DOE Joint Genome Institute (JGI-PGF)"/>
            <person name="Walter F."/>
            <person name="Albersmeier A."/>
            <person name="Kalinowski J."/>
            <person name="Ruckert C."/>
        </authorList>
    </citation>
    <scope>NUCLEOTIDE SEQUENCE [LARGE SCALE GENOMIC DNA]</scope>
    <source>
        <strain evidence="15 16">CGMCC 4.7215</strain>
    </source>
</reference>
<evidence type="ECO:0000256" key="11">
    <source>
        <dbReference type="ARBA" id="ARBA00023204"/>
    </source>
</evidence>
<dbReference type="AlphaFoldDB" id="A0ABD5X8L1"/>
<evidence type="ECO:0000256" key="1">
    <source>
        <dbReference type="ARBA" id="ARBA00022485"/>
    </source>
</evidence>
<proteinExistence type="predicted"/>
<dbReference type="EMBL" id="JBHSZQ010000011">
    <property type="protein sequence ID" value="MFC7125914.1"/>
    <property type="molecule type" value="Genomic_DNA"/>
</dbReference>
<dbReference type="RefSeq" id="WP_382231028.1">
    <property type="nucleotide sequence ID" value="NZ_JAODIY010000011.1"/>
</dbReference>
<dbReference type="GO" id="GO:0003678">
    <property type="term" value="F:DNA helicase activity"/>
    <property type="evidence" value="ECO:0007669"/>
    <property type="project" value="UniProtKB-EC"/>
</dbReference>